<organism evidence="4 5">
    <name type="scientific">Tilletia indica</name>
    <dbReference type="NCBI Taxonomy" id="43049"/>
    <lineage>
        <taxon>Eukaryota</taxon>
        <taxon>Fungi</taxon>
        <taxon>Dikarya</taxon>
        <taxon>Basidiomycota</taxon>
        <taxon>Ustilaginomycotina</taxon>
        <taxon>Exobasidiomycetes</taxon>
        <taxon>Tilletiales</taxon>
        <taxon>Tilletiaceae</taxon>
        <taxon>Tilletia</taxon>
    </lineage>
</organism>
<keyword evidence="2" id="KW-0732">Signal</keyword>
<reference evidence="4" key="2">
    <citation type="journal article" date="2019" name="IMA Fungus">
        <title>Genome sequencing and comparison of five Tilletia species to identify candidate genes for the detection of regulated species infecting wheat.</title>
        <authorList>
            <person name="Nguyen H.D.T."/>
            <person name="Sultana T."/>
            <person name="Kesanakurti P."/>
            <person name="Hambleton S."/>
        </authorList>
    </citation>
    <scope>NUCLEOTIDE SEQUENCE</scope>
    <source>
        <strain evidence="4">DAOMC 236416</strain>
    </source>
</reference>
<feature type="domain" description="Polysaccharide lyase 14" evidence="3">
    <location>
        <begin position="332"/>
        <end position="553"/>
    </location>
</feature>
<dbReference type="Gene3D" id="2.60.120.200">
    <property type="match status" value="1"/>
</dbReference>
<dbReference type="Proteomes" id="UP000077521">
    <property type="component" value="Unassembled WGS sequence"/>
</dbReference>
<feature type="signal peptide" evidence="2">
    <location>
        <begin position="1"/>
        <end position="27"/>
    </location>
</feature>
<dbReference type="PANTHER" id="PTHR40124:SF1">
    <property type="entry name" value="DISAGGREGATASE RELATED REPEAT PROTEIN"/>
    <property type="match status" value="1"/>
</dbReference>
<feature type="compositionally biased region" description="Polar residues" evidence="1">
    <location>
        <begin position="203"/>
        <end position="225"/>
    </location>
</feature>
<reference evidence="4" key="1">
    <citation type="submission" date="2016-04" db="EMBL/GenBank/DDBJ databases">
        <authorList>
            <person name="Nguyen H.D."/>
            <person name="Samba Siva P."/>
            <person name="Cullis J."/>
            <person name="Levesque C.A."/>
            <person name="Hambleton S."/>
        </authorList>
    </citation>
    <scope>NUCLEOTIDE SEQUENCE</scope>
    <source>
        <strain evidence="4">DAOMC 236416</strain>
    </source>
</reference>
<feature type="region of interest" description="Disordered" evidence="1">
    <location>
        <begin position="203"/>
        <end position="232"/>
    </location>
</feature>
<dbReference type="InterPro" id="IPR048958">
    <property type="entry name" value="Polysacc_lyase_14"/>
</dbReference>
<protein>
    <recommendedName>
        <fullName evidence="3">Polysaccharide lyase 14 domain-containing protein</fullName>
    </recommendedName>
</protein>
<feature type="compositionally biased region" description="Low complexity" evidence="1">
    <location>
        <begin position="103"/>
        <end position="112"/>
    </location>
</feature>
<comment type="caution">
    <text evidence="4">The sequence shown here is derived from an EMBL/GenBank/DDBJ whole genome shotgun (WGS) entry which is preliminary data.</text>
</comment>
<evidence type="ECO:0000313" key="4">
    <source>
        <dbReference type="EMBL" id="KAE8246932.1"/>
    </source>
</evidence>
<dbReference type="AlphaFoldDB" id="A0A177TSM2"/>
<gene>
    <name evidence="4" type="ORF">A4X13_0g5566</name>
</gene>
<feature type="chain" id="PRO_5043803101" description="Polysaccharide lyase 14 domain-containing protein" evidence="2">
    <location>
        <begin position="28"/>
        <end position="683"/>
    </location>
</feature>
<feature type="region of interest" description="Disordered" evidence="1">
    <location>
        <begin position="75"/>
        <end position="113"/>
    </location>
</feature>
<evidence type="ECO:0000313" key="5">
    <source>
        <dbReference type="Proteomes" id="UP000077521"/>
    </source>
</evidence>
<dbReference type="PANTHER" id="PTHR40124">
    <property type="match status" value="1"/>
</dbReference>
<accession>A0A177TSM2</accession>
<feature type="compositionally biased region" description="Basic and acidic residues" evidence="1">
    <location>
        <begin position="75"/>
        <end position="84"/>
    </location>
</feature>
<proteinExistence type="predicted"/>
<keyword evidence="5" id="KW-1185">Reference proteome</keyword>
<evidence type="ECO:0000256" key="2">
    <source>
        <dbReference type="SAM" id="SignalP"/>
    </source>
</evidence>
<name>A0A177TSM2_9BASI</name>
<dbReference type="EMBL" id="LWDF02000444">
    <property type="protein sequence ID" value="KAE8246932.1"/>
    <property type="molecule type" value="Genomic_DNA"/>
</dbReference>
<dbReference type="Pfam" id="PF21294">
    <property type="entry name" value="Polysacc_lyase_14"/>
    <property type="match status" value="1"/>
</dbReference>
<evidence type="ECO:0000256" key="1">
    <source>
        <dbReference type="SAM" id="MobiDB-lite"/>
    </source>
</evidence>
<sequence length="683" mass="72586">MLKDNFSTGLVLALGLAVASTDHVVLANRNVNQAHLISSQPRQVSHSGLQSRLHRTAIQVRELLKKIEFVDLRPSNEETEKRSGDLQSEELEWAGVERRGPLEESPSPASEPRSIANTTFLIATTTDIAAEYGCDPQPWSWNFQPSPALAAGFQTNLNASAAALDPSATAITASTAAVATATDVNEGVALHLLGVRPAGDASALQNPGVQVDSASPETVVGSSQTDSDESPVLLGSNQPASVAAPAQNMSPLRRKLTNTRPRALRASEAETFPFDNHRDLPARRAKKAGYAVDKDQPTLDWLSTNLNLYQNQVSVGENNLRLAPDPLSPSASNSSDTILSVFYPQGSYAPSKSDPIGGASFYAQPFLGPNNAVQQQMTNSTNSTEQPHYRSTLVLQYSVAFPLNFDFVKGGKLPGLYSSVGLPSNGSNLIPAGQLDANTDACSGGARDGVGMTCWSARIMWRQGGMGEVYAYFPTDKIGQYDPCRTRAQSMICNDEYGTSIGRGTFEFIPGQYTNITLVVTLNSSPTIANGELSLWVNGQQVVNEPNMLWRTGTVGMRATGRGGGSGGEAFRVLKAKLAEEVTAPQKRDVANDTDVSQAGAEWVDKVFFSSFFGGSTPDYAASKDEEAYFKNFSLYSGTKFSSAPGISATQTASASRQMAPASLTSVLVLVAAGLAAFTSLSA</sequence>
<evidence type="ECO:0000259" key="3">
    <source>
        <dbReference type="Pfam" id="PF21294"/>
    </source>
</evidence>